<reference evidence="1 2" key="1">
    <citation type="submission" date="2017-03" db="EMBL/GenBank/DDBJ databases">
        <title>Genomic insights into Mycobacterium simiae human colonization.</title>
        <authorList>
            <person name="Steffani J.L."/>
            <person name="Brunck M.E."/>
            <person name="Cruz E."/>
            <person name="Montiel R."/>
            <person name="Barona F."/>
        </authorList>
    </citation>
    <scope>NUCLEOTIDE SEQUENCE [LARGE SCALE GENOMIC DNA]</scope>
    <source>
        <strain evidence="1 2">MsiGto</strain>
    </source>
</reference>
<dbReference type="RefSeq" id="WP_084952989.1">
    <property type="nucleotide sequence ID" value="NZ_MZZM01000030.1"/>
</dbReference>
<dbReference type="InterPro" id="IPR011042">
    <property type="entry name" value="6-blade_b-propeller_TolB-like"/>
</dbReference>
<name>A0A1X0XRM0_MYCSI</name>
<dbReference type="SUPFAM" id="SSF101898">
    <property type="entry name" value="NHL repeat"/>
    <property type="match status" value="1"/>
</dbReference>
<gene>
    <name evidence="1" type="ORF">B5M45_24415</name>
</gene>
<evidence type="ECO:0000313" key="1">
    <source>
        <dbReference type="EMBL" id="ORJ55516.1"/>
    </source>
</evidence>
<comment type="caution">
    <text evidence="1">The sequence shown here is derived from an EMBL/GenBank/DDBJ whole genome shotgun (WGS) entry which is preliminary data.</text>
</comment>
<evidence type="ECO:0000313" key="2">
    <source>
        <dbReference type="Proteomes" id="UP000193040"/>
    </source>
</evidence>
<protein>
    <recommendedName>
        <fullName evidence="3">NHL repeat containing protein</fullName>
    </recommendedName>
</protein>
<dbReference type="EMBL" id="MZZM01000030">
    <property type="protein sequence ID" value="ORJ55516.1"/>
    <property type="molecule type" value="Genomic_DNA"/>
</dbReference>
<accession>A0A1X0XRM0</accession>
<sequence length="1366" mass="147075">MQATSRVTFHLDLSHDRDTGAREYWVKGYRSKHPVRAHTAQTLAEARLHNSALAAMPAGQLARFTHFAEDVVVSQESPHHVRVHYQDAGSPLPALVAMTIHVPQHARVAARTTTPALGKVAEGVAVPNATLAAYGVPSATLAMTLDADQLMTPLETAKSILFHHPELASLDSYTATIVMDTIANTGDIDGFALNISSQGAATTTGGFATITACTDEHDQPAIYDPNGPWAKAGQTVYHYKLSEETTGAIGQGPLCEAIRKTKDDLRLHNRRWSVNPGRPATTQPPGVVPPQQAAIGEAGTAGYTFTLNNKTPGHGLDVPSDLLYYDGDTFTIAARNDYLRTLSAYVRFRDDAGAVLTNIDGFQGSWDGVLDHPDAGKYFCGTVSAVNTILGVPMPTDPTKLSFTWPEQASQADLLWGGIGLSDWDSDTDIVGAVATGIFQYAVPVLFLAAGAAIKSSGWYKALVADKEMMLALIELGAFVFAGYETYQWIEDGWKKALFTLADKVSGFLVDSAVEKLATWVFTQIVVAEVEDAIPFVGWVARAVNMAITGAQIAETTVEVCKSPATYTVEVKRELQLQLTVHPDPTHGRTQRDAIWPTEADHWVAIVQYKDGTNYRQTAALPVGGHAADPVVTTFTDLPAGSKLQVVFGVYSSSDWLAGRWQSAWTDAIVPQQETPLMIEGAIQESLVPLTARTQYHYTQKIAWDPQSSSHVWHEGDQPTATVEDLNTSNTGDNLGGLAGITLNDKAYMLGYCWTASGQNYPGAGCQESGQSWSFANINTLADPSVGYKFSECGFSDQPFIVYDQFGPAPLFTLPAAAEPDLDAATVSATIQNAFAAANYPITNSQGQSVATITVITPSAEWSIAVGGTTLYDIRRITDQIQVHPWPQPAFSPNNFYAEPKLVDNEINFFLRQVVLDDTTTFGVGQPNRKTFGYFTIPHMDAFAVHPNGYVIAASWANSTIQVLKLSPSAVDDSQAMPALTLGGQGTRQGLMSGPCGLAVTEDGRILVLESINQRIQALDINGNPVHCFDGGVVPNLSPAAADSAATLDTKLAPLPLRQAFSDAGVKLSSGYRIDAGDTFYILSHNNGSFDVMLGSGQDLSTQWTVADTTNGAVYQVSLLAGGAPQVSQDSKALFDLAAGDLGMLRMSAVSTDILNEFKQHGYYLPEAADVKVIGNGYHIDGGVETSLAQGTIPDSLRAAFQNDRGIALPASCTLTPTVTVQVLQAGATWLLTDTVTDTSYRITVDEHDQSLLSVHYWNAAMALHDPGSTVTYLDIATEMKGYIYVLSHTGGQTPQQSDYYLDIYAPTGAWLSRTPDGTDPQATHPNAAKMRVDQWRTMFTLNYEHYQSDHGTEPSVSQWVPNTPH</sequence>
<dbReference type="Proteomes" id="UP000193040">
    <property type="component" value="Unassembled WGS sequence"/>
</dbReference>
<proteinExistence type="predicted"/>
<organism evidence="1 2">
    <name type="scientific">Mycobacterium simiae</name>
    <name type="common">Mycobacterium habana</name>
    <dbReference type="NCBI Taxonomy" id="1784"/>
    <lineage>
        <taxon>Bacteria</taxon>
        <taxon>Bacillati</taxon>
        <taxon>Actinomycetota</taxon>
        <taxon>Actinomycetes</taxon>
        <taxon>Mycobacteriales</taxon>
        <taxon>Mycobacteriaceae</taxon>
        <taxon>Mycobacterium</taxon>
        <taxon>Mycobacterium simiae complex</taxon>
    </lineage>
</organism>
<evidence type="ECO:0008006" key="3">
    <source>
        <dbReference type="Google" id="ProtNLM"/>
    </source>
</evidence>
<keyword evidence="2" id="KW-1185">Reference proteome</keyword>
<dbReference type="Gene3D" id="2.120.10.30">
    <property type="entry name" value="TolB, C-terminal domain"/>
    <property type="match status" value="1"/>
</dbReference>